<evidence type="ECO:0000313" key="6">
    <source>
        <dbReference type="EMBL" id="EOY13928.1"/>
    </source>
</evidence>
<dbReference type="GO" id="GO:0020037">
    <property type="term" value="F:heme binding"/>
    <property type="evidence" value="ECO:0007669"/>
    <property type="project" value="InterPro"/>
</dbReference>
<dbReference type="SUPFAM" id="SSF48264">
    <property type="entry name" value="Cytochrome P450"/>
    <property type="match status" value="1"/>
</dbReference>
<dbReference type="GO" id="GO:0004497">
    <property type="term" value="F:monooxygenase activity"/>
    <property type="evidence" value="ECO:0007669"/>
    <property type="project" value="InterPro"/>
</dbReference>
<dbReference type="EMBL" id="CM001885">
    <property type="protein sequence ID" value="EOY13928.1"/>
    <property type="molecule type" value="Genomic_DNA"/>
</dbReference>
<dbReference type="InterPro" id="IPR036396">
    <property type="entry name" value="Cyt_P450_sf"/>
</dbReference>
<keyword evidence="2" id="KW-0349">Heme</keyword>
<accession>A0A061FAJ1</accession>
<evidence type="ECO:0000256" key="1">
    <source>
        <dbReference type="ARBA" id="ARBA00010617"/>
    </source>
</evidence>
<evidence type="ECO:0000256" key="3">
    <source>
        <dbReference type="ARBA" id="ARBA00022723"/>
    </source>
</evidence>
<dbReference type="GO" id="GO:0005506">
    <property type="term" value="F:iron ion binding"/>
    <property type="evidence" value="ECO:0007669"/>
    <property type="project" value="InterPro"/>
</dbReference>
<dbReference type="Gramene" id="EOY13928">
    <property type="protein sequence ID" value="EOY13928"/>
    <property type="gene ID" value="TCM_032726"/>
</dbReference>
<protein>
    <submittedName>
        <fullName evidence="6">Cytochrome P450, putative</fullName>
    </submittedName>
</protein>
<dbReference type="PANTHER" id="PTHR47955">
    <property type="entry name" value="CYTOCHROME P450 FAMILY 71 PROTEIN"/>
    <property type="match status" value="1"/>
</dbReference>
<evidence type="ECO:0000256" key="4">
    <source>
        <dbReference type="ARBA" id="ARBA00023002"/>
    </source>
</evidence>
<organism evidence="6 7">
    <name type="scientific">Theobroma cacao</name>
    <name type="common">Cacao</name>
    <name type="synonym">Cocoa</name>
    <dbReference type="NCBI Taxonomy" id="3641"/>
    <lineage>
        <taxon>Eukaryota</taxon>
        <taxon>Viridiplantae</taxon>
        <taxon>Streptophyta</taxon>
        <taxon>Embryophyta</taxon>
        <taxon>Tracheophyta</taxon>
        <taxon>Spermatophyta</taxon>
        <taxon>Magnoliopsida</taxon>
        <taxon>eudicotyledons</taxon>
        <taxon>Gunneridae</taxon>
        <taxon>Pentapetalae</taxon>
        <taxon>rosids</taxon>
        <taxon>malvids</taxon>
        <taxon>Malvales</taxon>
        <taxon>Malvaceae</taxon>
        <taxon>Byttnerioideae</taxon>
        <taxon>Theobroma</taxon>
    </lineage>
</organism>
<dbReference type="AlphaFoldDB" id="A0A061FAJ1"/>
<dbReference type="GO" id="GO:0016705">
    <property type="term" value="F:oxidoreductase activity, acting on paired donors, with incorporation or reduction of molecular oxygen"/>
    <property type="evidence" value="ECO:0007669"/>
    <property type="project" value="InterPro"/>
</dbReference>
<sequence length="223" mass="25232">MHLFIGTLPHRCLRDLAKKHGPVMHLQLGHISLLQHLILRFHGHWLCPNGAYWRQLRKICTLELLSAKGVQSFRAIREEEVSNFIASISPKAGSPINLRKLLRALTSNITTRAAFGAKCKDQEAFSQVVQETVEIVGGFSLADAFPSIKLLQLLSGRSFQLEKLHEKSDKILENIIQEHKTDPMTTSEFGYIDEVNDLVHVLLNLRDEIDEIDESTLNTVYNA</sequence>
<evidence type="ECO:0000256" key="2">
    <source>
        <dbReference type="ARBA" id="ARBA00022617"/>
    </source>
</evidence>
<name>A0A061FAJ1_THECC</name>
<dbReference type="InterPro" id="IPR001128">
    <property type="entry name" value="Cyt_P450"/>
</dbReference>
<proteinExistence type="inferred from homology"/>
<dbReference type="HOGENOM" id="CLU_001570_26_3_1"/>
<gene>
    <name evidence="6" type="ORF">TCM_032726</name>
</gene>
<keyword evidence="3" id="KW-0479">Metal-binding</keyword>
<evidence type="ECO:0000256" key="5">
    <source>
        <dbReference type="ARBA" id="ARBA00023004"/>
    </source>
</evidence>
<dbReference type="Gene3D" id="1.10.630.10">
    <property type="entry name" value="Cytochrome P450"/>
    <property type="match status" value="1"/>
</dbReference>
<dbReference type="Proteomes" id="UP000026915">
    <property type="component" value="Chromosome 7"/>
</dbReference>
<keyword evidence="7" id="KW-1185">Reference proteome</keyword>
<reference evidence="6 7" key="1">
    <citation type="journal article" date="2013" name="Genome Biol.">
        <title>The genome sequence of the most widely cultivated cacao type and its use to identify candidate genes regulating pod color.</title>
        <authorList>
            <person name="Motamayor J.C."/>
            <person name="Mockaitis K."/>
            <person name="Schmutz J."/>
            <person name="Haiminen N."/>
            <person name="Iii D.L."/>
            <person name="Cornejo O."/>
            <person name="Findley S.D."/>
            <person name="Zheng P."/>
            <person name="Utro F."/>
            <person name="Royaert S."/>
            <person name="Saski C."/>
            <person name="Jenkins J."/>
            <person name="Podicheti R."/>
            <person name="Zhao M."/>
            <person name="Scheffler B.E."/>
            <person name="Stack J.C."/>
            <person name="Feltus F.A."/>
            <person name="Mustiga G.M."/>
            <person name="Amores F."/>
            <person name="Phillips W."/>
            <person name="Marelli J.P."/>
            <person name="May G.D."/>
            <person name="Shapiro H."/>
            <person name="Ma J."/>
            <person name="Bustamante C.D."/>
            <person name="Schnell R.J."/>
            <person name="Main D."/>
            <person name="Gilbert D."/>
            <person name="Parida L."/>
            <person name="Kuhn D.N."/>
        </authorList>
    </citation>
    <scope>NUCLEOTIDE SEQUENCE [LARGE SCALE GENOMIC DNA]</scope>
    <source>
        <strain evidence="7">cv. Matina 1-6</strain>
    </source>
</reference>
<dbReference type="InParanoid" id="A0A061FAJ1"/>
<keyword evidence="4" id="KW-0560">Oxidoreductase</keyword>
<evidence type="ECO:0000313" key="7">
    <source>
        <dbReference type="Proteomes" id="UP000026915"/>
    </source>
</evidence>
<dbReference type="eggNOG" id="KOG0156">
    <property type="taxonomic scope" value="Eukaryota"/>
</dbReference>
<dbReference type="OMA" id="THNINFA"/>
<dbReference type="Pfam" id="PF00067">
    <property type="entry name" value="p450"/>
    <property type="match status" value="1"/>
</dbReference>
<dbReference type="PANTHER" id="PTHR47955:SF8">
    <property type="entry name" value="CYTOCHROME P450 71D11-LIKE"/>
    <property type="match status" value="1"/>
</dbReference>
<keyword evidence="5" id="KW-0408">Iron</keyword>
<comment type="similarity">
    <text evidence="1">Belongs to the cytochrome P450 family.</text>
</comment>